<dbReference type="AlphaFoldDB" id="A0A6J7EB93"/>
<reference evidence="1" key="1">
    <citation type="submission" date="2020-05" db="EMBL/GenBank/DDBJ databases">
        <authorList>
            <person name="Chiriac C."/>
            <person name="Salcher M."/>
            <person name="Ghai R."/>
            <person name="Kavagutti S V."/>
        </authorList>
    </citation>
    <scope>NUCLEOTIDE SEQUENCE</scope>
</reference>
<dbReference type="PROSITE" id="PS51257">
    <property type="entry name" value="PROKAR_LIPOPROTEIN"/>
    <property type="match status" value="1"/>
</dbReference>
<name>A0A6J7EB93_9ZZZZ</name>
<evidence type="ECO:0000313" key="1">
    <source>
        <dbReference type="EMBL" id="CAB4879671.1"/>
    </source>
</evidence>
<sequence>MKKLSMASALFLTASMLIPFNGADAATPPNVGSACTKVGIFFDTPNKRFVCNQEGVKKVWRVWNPSSVNKPAVIKKYNAPMPIKLPVSPVGAITFSNILDHIADIPTTSYNNIQDVLKRNKPKKVSTSIFVGPTTKFDIDGGATRIQTILDRDAQLWNGFVQPNFYAMYVYNAEDEPLTEKKFAEDFRAKGYDHSSPETLAGPLRAMAGDCQQQIHPGAFKGAITKCTGANSGDYFNSKDAFLHLGQSGTSDLNMRDGVVIGHEYLHSVVGAQWMNSPNCTNPDNFAKGCSSSGMSNHGFSPCWVYEGLPNAAGSAVAEDSLEKYLNFRKGLPYGWGPTTITDYTEASLKDYLVNQSAPSCYLNGELYKLSYSIGALATEALISIAGPQAIMAIYALGAEGQNFQTAFKNVYGKSWSDAAVILSKVLAAEYATYGPPPK</sequence>
<protein>
    <submittedName>
        <fullName evidence="1">Unannotated protein</fullName>
    </submittedName>
</protein>
<proteinExistence type="predicted"/>
<accession>A0A6J7EB93</accession>
<dbReference type="EMBL" id="CAFBLW010000079">
    <property type="protein sequence ID" value="CAB4879671.1"/>
    <property type="molecule type" value="Genomic_DNA"/>
</dbReference>
<organism evidence="1">
    <name type="scientific">freshwater metagenome</name>
    <dbReference type="NCBI Taxonomy" id="449393"/>
    <lineage>
        <taxon>unclassified sequences</taxon>
        <taxon>metagenomes</taxon>
        <taxon>ecological metagenomes</taxon>
    </lineage>
</organism>
<gene>
    <name evidence="1" type="ORF">UFOPK3461_00844</name>
</gene>